<dbReference type="InterPro" id="IPR053212">
    <property type="entry name" value="DHP_3-monooxygenase"/>
</dbReference>
<dbReference type="InterPro" id="IPR054707">
    <property type="entry name" value="DhpH_subs-bd"/>
</dbReference>
<dbReference type="NCBIfam" id="NF005566">
    <property type="entry name" value="PRK07236.1"/>
    <property type="match status" value="1"/>
</dbReference>
<evidence type="ECO:0000313" key="4">
    <source>
        <dbReference type="Proteomes" id="UP001143330"/>
    </source>
</evidence>
<dbReference type="InterPro" id="IPR002938">
    <property type="entry name" value="FAD-bd"/>
</dbReference>
<dbReference type="InterPro" id="IPR036188">
    <property type="entry name" value="FAD/NAD-bd_sf"/>
</dbReference>
<organism evidence="3 4">
    <name type="scientific">Ancylobacter defluvii</name>
    <dbReference type="NCBI Taxonomy" id="1282440"/>
    <lineage>
        <taxon>Bacteria</taxon>
        <taxon>Pseudomonadati</taxon>
        <taxon>Pseudomonadota</taxon>
        <taxon>Alphaproteobacteria</taxon>
        <taxon>Hyphomicrobiales</taxon>
        <taxon>Xanthobacteraceae</taxon>
        <taxon>Ancylobacter</taxon>
    </lineage>
</organism>
<dbReference type="PANTHER" id="PTHR47469">
    <property type="entry name" value="MONOOXYGENASE-LIKE"/>
    <property type="match status" value="1"/>
</dbReference>
<dbReference type="Gene3D" id="3.50.50.60">
    <property type="entry name" value="FAD/NAD(P)-binding domain"/>
    <property type="match status" value="2"/>
</dbReference>
<dbReference type="GO" id="GO:0071949">
    <property type="term" value="F:FAD binding"/>
    <property type="evidence" value="ECO:0007669"/>
    <property type="project" value="InterPro"/>
</dbReference>
<dbReference type="Pfam" id="PF01494">
    <property type="entry name" value="FAD_binding_3"/>
    <property type="match status" value="2"/>
</dbReference>
<dbReference type="PRINTS" id="PR00420">
    <property type="entry name" value="RNGMNOXGNASE"/>
</dbReference>
<dbReference type="EMBL" id="BSFM01000001">
    <property type="protein sequence ID" value="GLK82087.1"/>
    <property type="molecule type" value="Genomic_DNA"/>
</dbReference>
<reference evidence="3" key="1">
    <citation type="journal article" date="2014" name="Int. J. Syst. Evol. Microbiol.">
        <title>Complete genome sequence of Corynebacterium casei LMG S-19264T (=DSM 44701T), isolated from a smear-ripened cheese.</title>
        <authorList>
            <consortium name="US DOE Joint Genome Institute (JGI-PGF)"/>
            <person name="Walter F."/>
            <person name="Albersmeier A."/>
            <person name="Kalinowski J."/>
            <person name="Ruckert C."/>
        </authorList>
    </citation>
    <scope>NUCLEOTIDE SEQUENCE</scope>
    <source>
        <strain evidence="3">VKM B-2789</strain>
    </source>
</reference>
<dbReference type="RefSeq" id="WP_213362551.1">
    <property type="nucleotide sequence ID" value="NZ_BSFM01000001.1"/>
</dbReference>
<sequence>MRIVIAGGSVGGLFAAELLRRAGHDVTIYERSSSGLEGRGAGLVAQQEVFAMLREAGVEHVARFGVEARERIVLDRAGAVVHRQATPQTQLSWDRLFRVFRERVPEGGYVGGRAVTGVTQEARQAVVQFADGGREAAELVIAADGLGSTLREVVAGPGSQPAYAGYVAWRGLVPETAVPAVAAVVLFERFAFYDMPGAQALGYLVAGPDGAVEPGRRRYNWVWYRRYTPEQLVEVLTDVDGQPHDFSLAPGQMRPEAADALRADAARLLPPAFAAAVTAEPRPFVQAIFDYAAPRLVAGRLVLIGDAAFVARPHTAMGVAKVAGDAFALRDALAGAGELPAALAAFERERLEHGRAVVAYGRRLGASLG</sequence>
<evidence type="ECO:0000259" key="2">
    <source>
        <dbReference type="Pfam" id="PF22607"/>
    </source>
</evidence>
<feature type="domain" description="FAD-binding" evidence="1">
    <location>
        <begin position="291"/>
        <end position="358"/>
    </location>
</feature>
<comment type="caution">
    <text evidence="3">The sequence shown here is derived from an EMBL/GenBank/DDBJ whole genome shotgun (WGS) entry which is preliminary data.</text>
</comment>
<evidence type="ECO:0000259" key="1">
    <source>
        <dbReference type="Pfam" id="PF01494"/>
    </source>
</evidence>
<proteinExistence type="predicted"/>
<accession>A0A9W6JRR9</accession>
<keyword evidence="4" id="KW-1185">Reference proteome</keyword>
<dbReference type="PANTHER" id="PTHR47469:SF2">
    <property type="entry name" value="OS06G0597600 PROTEIN"/>
    <property type="match status" value="1"/>
</dbReference>
<gene>
    <name evidence="3" type="ORF">GCM10017653_01560</name>
</gene>
<name>A0A9W6JRR9_9HYPH</name>
<dbReference type="SUPFAM" id="SSF54373">
    <property type="entry name" value="FAD-linked reductases, C-terminal domain"/>
    <property type="match status" value="1"/>
</dbReference>
<evidence type="ECO:0000313" key="3">
    <source>
        <dbReference type="EMBL" id="GLK82087.1"/>
    </source>
</evidence>
<reference evidence="3" key="2">
    <citation type="submission" date="2023-01" db="EMBL/GenBank/DDBJ databases">
        <authorList>
            <person name="Sun Q."/>
            <person name="Evtushenko L."/>
        </authorList>
    </citation>
    <scope>NUCLEOTIDE SEQUENCE</scope>
    <source>
        <strain evidence="3">VKM B-2789</strain>
    </source>
</reference>
<feature type="domain" description="FAD-binding" evidence="1">
    <location>
        <begin position="3"/>
        <end position="155"/>
    </location>
</feature>
<dbReference type="SUPFAM" id="SSF51905">
    <property type="entry name" value="FAD/NAD(P)-binding domain"/>
    <property type="match status" value="1"/>
</dbReference>
<dbReference type="AlphaFoldDB" id="A0A9W6JRR9"/>
<protein>
    <submittedName>
        <fullName evidence="3">2-polyprenyl-6-methoxyphenol hydroxylase</fullName>
    </submittedName>
</protein>
<dbReference type="Pfam" id="PF22607">
    <property type="entry name" value="FAD_binding-like"/>
    <property type="match status" value="1"/>
</dbReference>
<feature type="domain" description="2,6-dihydroxypyridine 3-monooxygenase substrate binding" evidence="2">
    <location>
        <begin position="163"/>
        <end position="290"/>
    </location>
</feature>
<dbReference type="Proteomes" id="UP001143330">
    <property type="component" value="Unassembled WGS sequence"/>
</dbReference>